<feature type="transmembrane region" description="Helical" evidence="1">
    <location>
        <begin position="47"/>
        <end position="78"/>
    </location>
</feature>
<dbReference type="GeneID" id="56269197"/>
<gene>
    <name evidence="2" type="ORF">AV942_20475</name>
</gene>
<name>A0AAC8XNU7_9ALTE</name>
<keyword evidence="2" id="KW-0614">Plasmid</keyword>
<dbReference type="AlphaFoldDB" id="A0AAC8XNU7"/>
<organism evidence="2 3">
    <name type="scientific">Alteromonas mediterranea</name>
    <dbReference type="NCBI Taxonomy" id="314275"/>
    <lineage>
        <taxon>Bacteria</taxon>
        <taxon>Pseudomonadati</taxon>
        <taxon>Pseudomonadota</taxon>
        <taxon>Gammaproteobacteria</taxon>
        <taxon>Alteromonadales</taxon>
        <taxon>Alteromonadaceae</taxon>
        <taxon>Alteromonas/Salinimonas group</taxon>
        <taxon>Alteromonas</taxon>
    </lineage>
</organism>
<geneLocation type="plasmid" evidence="2 3">
    <name>pAMEDUM8_300</name>
</geneLocation>
<reference evidence="2 3" key="1">
    <citation type="submission" date="2015-12" db="EMBL/GenBank/DDBJ databases">
        <title>Intraspecies pangenome expansion in the marine bacterium Alteromonas.</title>
        <authorList>
            <person name="Lopez-Perez M."/>
            <person name="Rodriguez-Valera F."/>
        </authorList>
    </citation>
    <scope>NUCLEOTIDE SEQUENCE [LARGE SCALE GENOMIC DNA]</scope>
    <source>
        <strain evidence="2 3">UM8</strain>
        <plasmid evidence="2 3">pAMEDUM8_300</plasmid>
    </source>
</reference>
<keyword evidence="1" id="KW-0812">Transmembrane</keyword>
<evidence type="ECO:0000256" key="1">
    <source>
        <dbReference type="SAM" id="Phobius"/>
    </source>
</evidence>
<protein>
    <submittedName>
        <fullName evidence="2">Uncharacterized protein</fullName>
    </submittedName>
</protein>
<dbReference type="RefSeq" id="WP_015068578.1">
    <property type="nucleotide sequence ID" value="NZ_CP013929.1"/>
</dbReference>
<keyword evidence="1" id="KW-1133">Transmembrane helix</keyword>
<accession>A0AAC8XNU7</accession>
<evidence type="ECO:0000313" key="2">
    <source>
        <dbReference type="EMBL" id="AMJ80762.1"/>
    </source>
</evidence>
<dbReference type="Proteomes" id="UP000061468">
    <property type="component" value="Plasmid pAMEDUM8_300"/>
</dbReference>
<sequence length="101" mass="11478">MQADYKVLAEYKKMVDQVSSVYGERTKETIIKYIDTTLKNELKKTKIISSLFVVFGILLTPILIGIPMIVVGAVLFYIGPFRISRLIEQYKELVESDTSLA</sequence>
<keyword evidence="1" id="KW-0472">Membrane</keyword>
<dbReference type="EMBL" id="CP013929">
    <property type="protein sequence ID" value="AMJ80762.1"/>
    <property type="molecule type" value="Genomic_DNA"/>
</dbReference>
<proteinExistence type="predicted"/>
<evidence type="ECO:0000313" key="3">
    <source>
        <dbReference type="Proteomes" id="UP000061468"/>
    </source>
</evidence>